<evidence type="ECO:0000313" key="3">
    <source>
        <dbReference type="Proteomes" id="UP000674179"/>
    </source>
</evidence>
<dbReference type="GeneID" id="94175260"/>
<comment type="caution">
    <text evidence="2">The sequence shown here is derived from an EMBL/GenBank/DDBJ whole genome shotgun (WGS) entry which is preliminary data.</text>
</comment>
<sequence length="160" mass="17591">MSAGLARSFSCTLLPVQKVLSLSVAELTKTAVLEALSKYTDVAAGTFELYVKENDKLIALRENTDNYDSVYALVRCRGGGKGGFRKQLEKKGRGFARAKMKEKHNSTKAAPREEGKAEHKKCDMATVKKKPAKAEQSATRTLVKQGLAFVMDSFQRGRDS</sequence>
<dbReference type="AlphaFoldDB" id="A0A836HJ91"/>
<feature type="compositionally biased region" description="Basic and acidic residues" evidence="1">
    <location>
        <begin position="110"/>
        <end position="123"/>
    </location>
</feature>
<protein>
    <submittedName>
        <fullName evidence="2">Uncharacterized protein</fullName>
    </submittedName>
</protein>
<dbReference type="KEGG" id="lenr:94175260"/>
<reference evidence="2 3" key="1">
    <citation type="submission" date="2021-02" db="EMBL/GenBank/DDBJ databases">
        <title>Leishmania (Mundinia) enrietti genome sequencing and assembly.</title>
        <authorList>
            <person name="Almutairi H."/>
            <person name="Gatherer D."/>
        </authorList>
    </citation>
    <scope>NUCLEOTIDE SEQUENCE [LARGE SCALE GENOMIC DNA]</scope>
    <source>
        <strain evidence="2">CUR178</strain>
    </source>
</reference>
<name>A0A836HJ91_LEIEN</name>
<dbReference type="OrthoDB" id="261359at2759"/>
<accession>A0A836HJ91</accession>
<gene>
    <name evidence="2" type="ORF">CUR178_08117</name>
</gene>
<evidence type="ECO:0000313" key="2">
    <source>
        <dbReference type="EMBL" id="KAG5485145.1"/>
    </source>
</evidence>
<evidence type="ECO:0000256" key="1">
    <source>
        <dbReference type="SAM" id="MobiDB-lite"/>
    </source>
</evidence>
<dbReference type="Proteomes" id="UP000674179">
    <property type="component" value="Chromosome 8"/>
</dbReference>
<keyword evidence="3" id="KW-1185">Reference proteome</keyword>
<organism evidence="2 3">
    <name type="scientific">Leishmania enriettii</name>
    <dbReference type="NCBI Taxonomy" id="5663"/>
    <lineage>
        <taxon>Eukaryota</taxon>
        <taxon>Discoba</taxon>
        <taxon>Euglenozoa</taxon>
        <taxon>Kinetoplastea</taxon>
        <taxon>Metakinetoplastina</taxon>
        <taxon>Trypanosomatida</taxon>
        <taxon>Trypanosomatidae</taxon>
        <taxon>Leishmaniinae</taxon>
        <taxon>Leishmania</taxon>
    </lineage>
</organism>
<feature type="region of interest" description="Disordered" evidence="1">
    <location>
        <begin position="95"/>
        <end position="138"/>
    </location>
</feature>
<dbReference type="EMBL" id="JAFHKP010000008">
    <property type="protein sequence ID" value="KAG5485145.1"/>
    <property type="molecule type" value="Genomic_DNA"/>
</dbReference>
<proteinExistence type="predicted"/>
<dbReference type="RefSeq" id="XP_067695409.1">
    <property type="nucleotide sequence ID" value="XM_067839750.1"/>
</dbReference>